<dbReference type="AlphaFoldDB" id="A0A9R1VHK6"/>
<keyword evidence="6" id="KW-1185">Reference proteome</keyword>
<dbReference type="GO" id="GO:0046872">
    <property type="term" value="F:metal ion binding"/>
    <property type="evidence" value="ECO:0007669"/>
    <property type="project" value="UniProtKB-KW"/>
</dbReference>
<evidence type="ECO:0000256" key="2">
    <source>
        <dbReference type="ARBA" id="ARBA00023008"/>
    </source>
</evidence>
<dbReference type="Proteomes" id="UP000235145">
    <property type="component" value="Unassembled WGS sequence"/>
</dbReference>
<accession>A0A9R1VHK6</accession>
<proteinExistence type="predicted"/>
<dbReference type="Pfam" id="PF02298">
    <property type="entry name" value="Cu_bind_like"/>
    <property type="match status" value="1"/>
</dbReference>
<feature type="domain" description="Phytocyanin" evidence="4">
    <location>
        <begin position="1"/>
        <end position="57"/>
    </location>
</feature>
<sequence>MQVKHGDYRSCNVSAPIATHSTGNDSIVIKTYGHHYYLCAVPGHCQAGQKLDINVQRLSSTLAPTPSPSSSPSSSSPSPSSTPSSATASKPNSIGKVTATSIKLGFAIALLAAVSIV</sequence>
<feature type="compositionally biased region" description="Low complexity" evidence="3">
    <location>
        <begin position="58"/>
        <end position="89"/>
    </location>
</feature>
<dbReference type="PROSITE" id="PS51485">
    <property type="entry name" value="PHYTOCYANIN"/>
    <property type="match status" value="1"/>
</dbReference>
<dbReference type="PROSITE" id="PS00196">
    <property type="entry name" value="COPPER_BLUE"/>
    <property type="match status" value="1"/>
</dbReference>
<dbReference type="Gene3D" id="2.60.40.420">
    <property type="entry name" value="Cupredoxins - blue copper proteins"/>
    <property type="match status" value="1"/>
</dbReference>
<keyword evidence="1" id="KW-0479">Metal-binding</keyword>
<dbReference type="SUPFAM" id="SSF49503">
    <property type="entry name" value="Cupredoxins"/>
    <property type="match status" value="1"/>
</dbReference>
<protein>
    <recommendedName>
        <fullName evidence="4">Phytocyanin domain-containing protein</fullName>
    </recommendedName>
</protein>
<reference evidence="5 6" key="1">
    <citation type="journal article" date="2017" name="Nat. Commun.">
        <title>Genome assembly with in vitro proximity ligation data and whole-genome triplication in lettuce.</title>
        <authorList>
            <person name="Reyes-Chin-Wo S."/>
            <person name="Wang Z."/>
            <person name="Yang X."/>
            <person name="Kozik A."/>
            <person name="Arikit S."/>
            <person name="Song C."/>
            <person name="Xia L."/>
            <person name="Froenicke L."/>
            <person name="Lavelle D.O."/>
            <person name="Truco M.J."/>
            <person name="Xia R."/>
            <person name="Zhu S."/>
            <person name="Xu C."/>
            <person name="Xu H."/>
            <person name="Xu X."/>
            <person name="Cox K."/>
            <person name="Korf I."/>
            <person name="Meyers B.C."/>
            <person name="Michelmore R.W."/>
        </authorList>
    </citation>
    <scope>NUCLEOTIDE SEQUENCE [LARGE SCALE GENOMIC DNA]</scope>
    <source>
        <strain evidence="6">cv. Salinas</strain>
        <tissue evidence="5">Seedlings</tissue>
    </source>
</reference>
<evidence type="ECO:0000313" key="5">
    <source>
        <dbReference type="EMBL" id="KAJ0204866.1"/>
    </source>
</evidence>
<comment type="caution">
    <text evidence="5">The sequence shown here is derived from an EMBL/GenBank/DDBJ whole genome shotgun (WGS) entry which is preliminary data.</text>
</comment>
<keyword evidence="2" id="KW-0186">Copper</keyword>
<dbReference type="InterPro" id="IPR008972">
    <property type="entry name" value="Cupredoxin"/>
</dbReference>
<dbReference type="InterPro" id="IPR028871">
    <property type="entry name" value="BlueCu_1_BS"/>
</dbReference>
<gene>
    <name evidence="5" type="ORF">LSAT_V11C500282430</name>
</gene>
<evidence type="ECO:0000256" key="3">
    <source>
        <dbReference type="SAM" id="MobiDB-lite"/>
    </source>
</evidence>
<dbReference type="GO" id="GO:0009055">
    <property type="term" value="F:electron transfer activity"/>
    <property type="evidence" value="ECO:0007669"/>
    <property type="project" value="InterPro"/>
</dbReference>
<evidence type="ECO:0000259" key="4">
    <source>
        <dbReference type="PROSITE" id="PS51485"/>
    </source>
</evidence>
<evidence type="ECO:0000256" key="1">
    <source>
        <dbReference type="ARBA" id="ARBA00022723"/>
    </source>
</evidence>
<evidence type="ECO:0000313" key="6">
    <source>
        <dbReference type="Proteomes" id="UP000235145"/>
    </source>
</evidence>
<name>A0A9R1VHK6_LACSA</name>
<dbReference type="InterPro" id="IPR003245">
    <property type="entry name" value="Phytocyanin_dom"/>
</dbReference>
<dbReference type="EMBL" id="NBSK02000005">
    <property type="protein sequence ID" value="KAJ0204866.1"/>
    <property type="molecule type" value="Genomic_DNA"/>
</dbReference>
<dbReference type="PANTHER" id="PTHR33021:SF339">
    <property type="entry name" value="OS07G0570600 PROTEIN"/>
    <property type="match status" value="1"/>
</dbReference>
<dbReference type="PANTHER" id="PTHR33021">
    <property type="entry name" value="BLUE COPPER PROTEIN"/>
    <property type="match status" value="1"/>
</dbReference>
<feature type="region of interest" description="Disordered" evidence="3">
    <location>
        <begin position="58"/>
        <end position="92"/>
    </location>
</feature>
<organism evidence="5 6">
    <name type="scientific">Lactuca sativa</name>
    <name type="common">Garden lettuce</name>
    <dbReference type="NCBI Taxonomy" id="4236"/>
    <lineage>
        <taxon>Eukaryota</taxon>
        <taxon>Viridiplantae</taxon>
        <taxon>Streptophyta</taxon>
        <taxon>Embryophyta</taxon>
        <taxon>Tracheophyta</taxon>
        <taxon>Spermatophyta</taxon>
        <taxon>Magnoliopsida</taxon>
        <taxon>eudicotyledons</taxon>
        <taxon>Gunneridae</taxon>
        <taxon>Pentapetalae</taxon>
        <taxon>asterids</taxon>
        <taxon>campanulids</taxon>
        <taxon>Asterales</taxon>
        <taxon>Asteraceae</taxon>
        <taxon>Cichorioideae</taxon>
        <taxon>Cichorieae</taxon>
        <taxon>Lactucinae</taxon>
        <taxon>Lactuca</taxon>
    </lineage>
</organism>
<dbReference type="InterPro" id="IPR039391">
    <property type="entry name" value="Phytocyanin-like"/>
</dbReference>